<name>A0A835Q136_VANPL</name>
<accession>A0A835Q136</accession>
<evidence type="ECO:0000313" key="2">
    <source>
        <dbReference type="EMBL" id="KAG0461129.1"/>
    </source>
</evidence>
<dbReference type="PANTHER" id="PTHR33825">
    <property type="entry name" value="CHITINASE-LIKE PROTEIN"/>
    <property type="match status" value="1"/>
</dbReference>
<feature type="region of interest" description="Disordered" evidence="1">
    <location>
        <begin position="269"/>
        <end position="288"/>
    </location>
</feature>
<dbReference type="AlphaFoldDB" id="A0A835Q136"/>
<proteinExistence type="predicted"/>
<organism evidence="2 3">
    <name type="scientific">Vanilla planifolia</name>
    <name type="common">Vanilla</name>
    <dbReference type="NCBI Taxonomy" id="51239"/>
    <lineage>
        <taxon>Eukaryota</taxon>
        <taxon>Viridiplantae</taxon>
        <taxon>Streptophyta</taxon>
        <taxon>Embryophyta</taxon>
        <taxon>Tracheophyta</taxon>
        <taxon>Spermatophyta</taxon>
        <taxon>Magnoliopsida</taxon>
        <taxon>Liliopsida</taxon>
        <taxon>Asparagales</taxon>
        <taxon>Orchidaceae</taxon>
        <taxon>Vanilloideae</taxon>
        <taxon>Vanilleae</taxon>
        <taxon>Vanilla</taxon>
    </lineage>
</organism>
<protein>
    <submittedName>
        <fullName evidence="2">Uncharacterized protein</fullName>
    </submittedName>
</protein>
<dbReference type="OrthoDB" id="10250478at2759"/>
<sequence length="288" mass="31342">MPEIRQPVGASGAAQGRVAAPEVLTSGMAVLPIDVEAIEDDDVQMLSSPRDFNQARNQSRRNRPLVLLDENLELSIGPSVNVDDHLSRVPPNSFRRRRRFSPNRIIINCDAYVNVDDDDINAKRTKISTPRAEPEKVMMPKETVFSCPICINSLALRGAAMSLSKLADTAREELPSTMAAVRLSGMEISELTLELNDLREEITDGVHKSAQAMQAAEAGIRRIGSLAHQKTMSMIQERANLPSISLRPLVAGAARRTSDAVGQATKKLRNLLSPAEQDGGENVAGESE</sequence>
<gene>
    <name evidence="2" type="ORF">HPP92_021426</name>
</gene>
<evidence type="ECO:0000313" key="3">
    <source>
        <dbReference type="Proteomes" id="UP000636800"/>
    </source>
</evidence>
<dbReference type="PANTHER" id="PTHR33825:SF14">
    <property type="entry name" value="CHITINASE-LIKE PROTEIN"/>
    <property type="match status" value="1"/>
</dbReference>
<comment type="caution">
    <text evidence="2">The sequence shown here is derived from an EMBL/GenBank/DDBJ whole genome shotgun (WGS) entry which is preliminary data.</text>
</comment>
<evidence type="ECO:0000256" key="1">
    <source>
        <dbReference type="SAM" id="MobiDB-lite"/>
    </source>
</evidence>
<dbReference type="Proteomes" id="UP000636800">
    <property type="component" value="Chromosome 11"/>
</dbReference>
<reference evidence="2 3" key="1">
    <citation type="journal article" date="2020" name="Nat. Food">
        <title>A phased Vanilla planifolia genome enables genetic improvement of flavour and production.</title>
        <authorList>
            <person name="Hasing T."/>
            <person name="Tang H."/>
            <person name="Brym M."/>
            <person name="Khazi F."/>
            <person name="Huang T."/>
            <person name="Chambers A.H."/>
        </authorList>
    </citation>
    <scope>NUCLEOTIDE SEQUENCE [LARGE SCALE GENOMIC DNA]</scope>
    <source>
        <tissue evidence="2">Leaf</tissue>
    </source>
</reference>
<dbReference type="EMBL" id="JADCNL010000011">
    <property type="protein sequence ID" value="KAG0461129.1"/>
    <property type="molecule type" value="Genomic_DNA"/>
</dbReference>
<keyword evidence="3" id="KW-1185">Reference proteome</keyword>